<evidence type="ECO:0000313" key="1">
    <source>
        <dbReference type="EMBL" id="PIW16933.1"/>
    </source>
</evidence>
<dbReference type="EMBL" id="PFFQ01000032">
    <property type="protein sequence ID" value="PIW16933.1"/>
    <property type="molecule type" value="Genomic_DNA"/>
</dbReference>
<dbReference type="SUPFAM" id="SSF53649">
    <property type="entry name" value="Alkaline phosphatase-like"/>
    <property type="match status" value="1"/>
</dbReference>
<dbReference type="Proteomes" id="UP000231019">
    <property type="component" value="Unassembled WGS sequence"/>
</dbReference>
<dbReference type="PANTHER" id="PTHR10151:SF114">
    <property type="entry name" value="ECTONUCLEOTIDE PYROPHOSPHATASE_PHOSPHODIESTERASE C27A7.3"/>
    <property type="match status" value="1"/>
</dbReference>
<gene>
    <name evidence="1" type="ORF">COW36_10680</name>
</gene>
<proteinExistence type="predicted"/>
<protein>
    <recommendedName>
        <fullName evidence="3">Alkaline phosphatase family protein</fullName>
    </recommendedName>
</protein>
<name>A0A2M7G4R6_9BACT</name>
<accession>A0A2M7G4R6</accession>
<dbReference type="Pfam" id="PF01663">
    <property type="entry name" value="Phosphodiest"/>
    <property type="match status" value="1"/>
</dbReference>
<reference evidence="1 2" key="1">
    <citation type="submission" date="2017-09" db="EMBL/GenBank/DDBJ databases">
        <title>Depth-based differentiation of microbial function through sediment-hosted aquifers and enrichment of novel symbionts in the deep terrestrial subsurface.</title>
        <authorList>
            <person name="Probst A.J."/>
            <person name="Ladd B."/>
            <person name="Jarett J.K."/>
            <person name="Geller-Mcgrath D.E."/>
            <person name="Sieber C.M."/>
            <person name="Emerson J.B."/>
            <person name="Anantharaman K."/>
            <person name="Thomas B.C."/>
            <person name="Malmstrom R."/>
            <person name="Stieglmeier M."/>
            <person name="Klingl A."/>
            <person name="Woyke T."/>
            <person name="Ryan C.M."/>
            <person name="Banfield J.F."/>
        </authorList>
    </citation>
    <scope>NUCLEOTIDE SEQUENCE [LARGE SCALE GENOMIC DNA]</scope>
    <source>
        <strain evidence="1">CG17_big_fil_post_rev_8_21_14_2_50_48_46</strain>
    </source>
</reference>
<dbReference type="PANTHER" id="PTHR10151">
    <property type="entry name" value="ECTONUCLEOTIDE PYROPHOSPHATASE/PHOSPHODIESTERASE"/>
    <property type="match status" value="1"/>
</dbReference>
<comment type="caution">
    <text evidence="1">The sequence shown here is derived from an EMBL/GenBank/DDBJ whole genome shotgun (WGS) entry which is preliminary data.</text>
</comment>
<evidence type="ECO:0000313" key="2">
    <source>
        <dbReference type="Proteomes" id="UP000231019"/>
    </source>
</evidence>
<dbReference type="Gene3D" id="3.40.720.10">
    <property type="entry name" value="Alkaline Phosphatase, subunit A"/>
    <property type="match status" value="1"/>
</dbReference>
<dbReference type="InterPro" id="IPR017850">
    <property type="entry name" value="Alkaline_phosphatase_core_sf"/>
</dbReference>
<organism evidence="1 2">
    <name type="scientific">bacterium (Candidatus Blackallbacteria) CG17_big_fil_post_rev_8_21_14_2_50_48_46</name>
    <dbReference type="NCBI Taxonomy" id="2014261"/>
    <lineage>
        <taxon>Bacteria</taxon>
        <taxon>Candidatus Blackallbacteria</taxon>
    </lineage>
</organism>
<evidence type="ECO:0008006" key="3">
    <source>
        <dbReference type="Google" id="ProtNLM"/>
    </source>
</evidence>
<sequence>MKRKLALFTFFDALGWEIYQHYGFMADETCAAKPLETVFGFSSAADPSILSGRYPESHGHWSSFYYAPEKSPFKLMKWISHLPRKIFDRWRIRHWLSKILAKAYGYTGYFEIYSVPFGALPHFDYLEKRDYFVPGGLLQGDTIFDWLTQRGIPYHCSNWRLSEVENLQALKSEIQAGEINFAYLYLPALDGLMHGVGTRHEKVAAKLRWYEEELRKVLALAREHYDEVSFYAFSDHGMADVIGSINLIEKIEATGLRYGEDYIAMYDSTMARFWFPNPQARAKVETALSQVQQGRMLNAEDYRRWHCDFGDPRFGELIFLLQPGWLIVPSYMGLQAIPGMHGYDPADKDSYACVLSNRPLPETMHDLTDLRALMEAEVSDLVRKEALV</sequence>
<dbReference type="AlphaFoldDB" id="A0A2M7G4R6"/>
<dbReference type="InterPro" id="IPR002591">
    <property type="entry name" value="Phosphodiest/P_Trfase"/>
</dbReference>